<dbReference type="Gene3D" id="1.20.1730.10">
    <property type="entry name" value="Sodium/glucose cotransporter"/>
    <property type="match status" value="1"/>
</dbReference>
<keyword evidence="11" id="KW-1185">Reference proteome</keyword>
<proteinExistence type="inferred from homology"/>
<feature type="transmembrane region" description="Helical" evidence="9">
    <location>
        <begin position="424"/>
        <end position="445"/>
    </location>
</feature>
<evidence type="ECO:0000313" key="10">
    <source>
        <dbReference type="EMBL" id="MFD1571075.1"/>
    </source>
</evidence>
<dbReference type="Proteomes" id="UP001597185">
    <property type="component" value="Unassembled WGS sequence"/>
</dbReference>
<accession>A0ABD6C1R3</accession>
<dbReference type="InterPro" id="IPR050277">
    <property type="entry name" value="Sodium:Solute_Symporter"/>
</dbReference>
<feature type="compositionally biased region" description="Acidic residues" evidence="8">
    <location>
        <begin position="549"/>
        <end position="558"/>
    </location>
</feature>
<keyword evidence="5 9" id="KW-1133">Transmembrane helix</keyword>
<evidence type="ECO:0000256" key="1">
    <source>
        <dbReference type="ARBA" id="ARBA00004141"/>
    </source>
</evidence>
<organism evidence="10 11">
    <name type="scientific">Halorubrum laminariae</name>
    <dbReference type="NCBI Taxonomy" id="1433523"/>
    <lineage>
        <taxon>Archaea</taxon>
        <taxon>Methanobacteriati</taxon>
        <taxon>Methanobacteriota</taxon>
        <taxon>Stenosarchaea group</taxon>
        <taxon>Halobacteria</taxon>
        <taxon>Halobacteriales</taxon>
        <taxon>Haloferacaceae</taxon>
        <taxon>Halorubrum</taxon>
    </lineage>
</organism>
<dbReference type="InterPro" id="IPR001734">
    <property type="entry name" value="Na/solute_symporter"/>
</dbReference>
<dbReference type="AlphaFoldDB" id="A0ABD6C1R3"/>
<evidence type="ECO:0000256" key="5">
    <source>
        <dbReference type="ARBA" id="ARBA00022989"/>
    </source>
</evidence>
<dbReference type="PANTHER" id="PTHR48086">
    <property type="entry name" value="SODIUM/PROLINE SYMPORTER-RELATED"/>
    <property type="match status" value="1"/>
</dbReference>
<feature type="transmembrane region" description="Helical" evidence="9">
    <location>
        <begin position="457"/>
        <end position="474"/>
    </location>
</feature>
<sequence length="587" mass="61514">MSVAATLLQSELLPEGLNVSFKTLPAILVIGMLLVFIAIGFIFRVADAENMWVAGRSIGNIENGMAIGANWMSAASYLGMAASIALSGFYGLVFVVGWTTGYFILLIFLAAQLRRFGKYTAADFVGDRFNSDTARAIGAVTTFLIGFVYAIGQARGMALVGLYIFGDLGFLGLSGYQAMVVIMMTITVGYLTLSGMLGATKNMVAQYVILIVAFVAGLYAVGLTNGYSTVLPQIEYGMLISTLSSEFSEPFANSSFYLWIATTFSLIVGTCGLPHVLVRFYTVENERTARWSTVWGLGFICILYLSAPAFAAFGTDLYGENIGAVYGDPGMTSSAADVIVVLAAQLSNLPPSFVGFVAAGGIAAAIATTAGLFIAGSSAISHDIYTTIINPDATQRQQVLVGRLSIVLLGVITTLAALDPAAPIAALVSYAFSLAGAVLFPMFFLGMWWENTNREGALAGMTTGLAIWGVSMVNEVVPGYVGGLEAPLNATLATWLPAIGSALVAVPIVFAVTIVVSMATDEPPMETKRIVRQCHSPEPMGQQQTAEDVVADGGEEVATDGGRAADDAATDGGRAADDATTTDATEE</sequence>
<dbReference type="GO" id="GO:0016020">
    <property type="term" value="C:membrane"/>
    <property type="evidence" value="ECO:0007669"/>
    <property type="project" value="UniProtKB-SubCell"/>
</dbReference>
<feature type="transmembrane region" description="Helical" evidence="9">
    <location>
        <begin position="204"/>
        <end position="222"/>
    </location>
</feature>
<evidence type="ECO:0000256" key="8">
    <source>
        <dbReference type="SAM" id="MobiDB-lite"/>
    </source>
</evidence>
<evidence type="ECO:0000256" key="7">
    <source>
        <dbReference type="RuleBase" id="RU362091"/>
    </source>
</evidence>
<evidence type="ECO:0000256" key="4">
    <source>
        <dbReference type="ARBA" id="ARBA00022692"/>
    </source>
</evidence>
<dbReference type="CDD" id="cd11480">
    <property type="entry name" value="SLC5sbd_u4"/>
    <property type="match status" value="1"/>
</dbReference>
<evidence type="ECO:0000256" key="3">
    <source>
        <dbReference type="ARBA" id="ARBA00022448"/>
    </source>
</evidence>
<feature type="transmembrane region" description="Helical" evidence="9">
    <location>
        <begin position="171"/>
        <end position="192"/>
    </location>
</feature>
<protein>
    <submittedName>
        <fullName evidence="10">Cation acetate symporter</fullName>
    </submittedName>
</protein>
<feature type="transmembrane region" description="Helical" evidence="9">
    <location>
        <begin position="256"/>
        <end position="281"/>
    </location>
</feature>
<dbReference type="PANTHER" id="PTHR48086:SF5">
    <property type="entry name" value="NA(+):SOLUTE SYMPORTER (SSF FAMILY)"/>
    <property type="match status" value="1"/>
</dbReference>
<feature type="transmembrane region" description="Helical" evidence="9">
    <location>
        <begin position="67"/>
        <end position="86"/>
    </location>
</feature>
<keyword evidence="6 9" id="KW-0472">Membrane</keyword>
<feature type="transmembrane region" description="Helical" evidence="9">
    <location>
        <begin position="92"/>
        <end position="113"/>
    </location>
</feature>
<feature type="transmembrane region" description="Helical" evidence="9">
    <location>
        <begin position="494"/>
        <end position="519"/>
    </location>
</feature>
<comment type="subcellular location">
    <subcellularLocation>
        <location evidence="1">Membrane</location>
        <topology evidence="1">Multi-pass membrane protein</topology>
    </subcellularLocation>
</comment>
<keyword evidence="3" id="KW-0813">Transport</keyword>
<feature type="transmembrane region" description="Helical" evidence="9">
    <location>
        <begin position="400"/>
        <end position="418"/>
    </location>
</feature>
<gene>
    <name evidence="10" type="ORF">ACFR9T_10820</name>
</gene>
<keyword evidence="4 9" id="KW-0812">Transmembrane</keyword>
<reference evidence="10 11" key="1">
    <citation type="journal article" date="2019" name="Int. J. Syst. Evol. Microbiol.">
        <title>The Global Catalogue of Microorganisms (GCM) 10K type strain sequencing project: providing services to taxonomists for standard genome sequencing and annotation.</title>
        <authorList>
            <consortium name="The Broad Institute Genomics Platform"/>
            <consortium name="The Broad Institute Genome Sequencing Center for Infectious Disease"/>
            <person name="Wu L."/>
            <person name="Ma J."/>
        </authorList>
    </citation>
    <scope>NUCLEOTIDE SEQUENCE [LARGE SCALE GENOMIC DNA]</scope>
    <source>
        <strain evidence="10 11">CGMCC 1.12689</strain>
    </source>
</reference>
<name>A0ABD6C1R3_9EURY</name>
<dbReference type="PROSITE" id="PS50283">
    <property type="entry name" value="NA_SOLUT_SYMP_3"/>
    <property type="match status" value="1"/>
</dbReference>
<feature type="transmembrane region" description="Helical" evidence="9">
    <location>
        <begin position="24"/>
        <end position="46"/>
    </location>
</feature>
<evidence type="ECO:0000256" key="6">
    <source>
        <dbReference type="ARBA" id="ARBA00023136"/>
    </source>
</evidence>
<feature type="region of interest" description="Disordered" evidence="8">
    <location>
        <begin position="536"/>
        <end position="587"/>
    </location>
</feature>
<evidence type="ECO:0000256" key="2">
    <source>
        <dbReference type="ARBA" id="ARBA00006434"/>
    </source>
</evidence>
<evidence type="ECO:0000313" key="11">
    <source>
        <dbReference type="Proteomes" id="UP001597185"/>
    </source>
</evidence>
<dbReference type="Pfam" id="PF00474">
    <property type="entry name" value="SSF"/>
    <property type="match status" value="1"/>
</dbReference>
<dbReference type="EMBL" id="JBHUDB010000007">
    <property type="protein sequence ID" value="MFD1571075.1"/>
    <property type="molecule type" value="Genomic_DNA"/>
</dbReference>
<comment type="similarity">
    <text evidence="2 7">Belongs to the sodium:solute symporter (SSF) (TC 2.A.21) family.</text>
</comment>
<feature type="compositionally biased region" description="Low complexity" evidence="8">
    <location>
        <begin position="570"/>
        <end position="587"/>
    </location>
</feature>
<feature type="transmembrane region" description="Helical" evidence="9">
    <location>
        <begin position="293"/>
        <end position="313"/>
    </location>
</feature>
<feature type="transmembrane region" description="Helical" evidence="9">
    <location>
        <begin position="353"/>
        <end position="380"/>
    </location>
</feature>
<dbReference type="RefSeq" id="WP_256418853.1">
    <property type="nucleotide sequence ID" value="NZ_JANHDL010000009.1"/>
</dbReference>
<comment type="caution">
    <text evidence="10">The sequence shown here is derived from an EMBL/GenBank/DDBJ whole genome shotgun (WGS) entry which is preliminary data.</text>
</comment>
<dbReference type="InterPro" id="IPR038377">
    <property type="entry name" value="Na/Glc_symporter_sf"/>
</dbReference>
<evidence type="ECO:0000256" key="9">
    <source>
        <dbReference type="SAM" id="Phobius"/>
    </source>
</evidence>